<accession>A0AAV1I387</accession>
<keyword evidence="1" id="KW-1133">Transmembrane helix</keyword>
<reference evidence="2 3" key="1">
    <citation type="submission" date="2023-10" db="EMBL/GenBank/DDBJ databases">
        <authorList>
            <person name="Maclean D."/>
            <person name="Macfadyen A."/>
        </authorList>
    </citation>
    <scope>NUCLEOTIDE SEQUENCE [LARGE SCALE GENOMIC DNA]</scope>
</reference>
<dbReference type="Proteomes" id="UP001314263">
    <property type="component" value="Unassembled WGS sequence"/>
</dbReference>
<sequence>MTGKGTLMAIVDNPSVIAVVTTFVILYTSTLGPEPPELLVNALNNTVVRFVVVFCIAYLGSSRRPIIALAATVLFITALSLVTQKNVRDRVRS</sequence>
<dbReference type="AlphaFoldDB" id="A0AAV1I387"/>
<name>A0AAV1I387_9CHLO</name>
<feature type="transmembrane region" description="Helical" evidence="1">
    <location>
        <begin position="38"/>
        <end position="60"/>
    </location>
</feature>
<organism evidence="2 3">
    <name type="scientific">Coccomyxa viridis</name>
    <dbReference type="NCBI Taxonomy" id="1274662"/>
    <lineage>
        <taxon>Eukaryota</taxon>
        <taxon>Viridiplantae</taxon>
        <taxon>Chlorophyta</taxon>
        <taxon>core chlorophytes</taxon>
        <taxon>Trebouxiophyceae</taxon>
        <taxon>Trebouxiophyceae incertae sedis</taxon>
        <taxon>Coccomyxaceae</taxon>
        <taxon>Coccomyxa</taxon>
    </lineage>
</organism>
<keyword evidence="3" id="KW-1185">Reference proteome</keyword>
<keyword evidence="1" id="KW-0812">Transmembrane</keyword>
<feature type="transmembrane region" description="Helical" evidence="1">
    <location>
        <begin position="6"/>
        <end position="26"/>
    </location>
</feature>
<feature type="transmembrane region" description="Helical" evidence="1">
    <location>
        <begin position="66"/>
        <end position="83"/>
    </location>
</feature>
<protein>
    <submittedName>
        <fullName evidence="2">Uncharacterized protein</fullName>
    </submittedName>
</protein>
<evidence type="ECO:0000313" key="3">
    <source>
        <dbReference type="Proteomes" id="UP001314263"/>
    </source>
</evidence>
<gene>
    <name evidence="2" type="ORF">CVIRNUC_004471</name>
</gene>
<comment type="caution">
    <text evidence="2">The sequence shown here is derived from an EMBL/GenBank/DDBJ whole genome shotgun (WGS) entry which is preliminary data.</text>
</comment>
<keyword evidence="1" id="KW-0472">Membrane</keyword>
<evidence type="ECO:0000313" key="2">
    <source>
        <dbReference type="EMBL" id="CAK0777273.1"/>
    </source>
</evidence>
<evidence type="ECO:0000256" key="1">
    <source>
        <dbReference type="SAM" id="Phobius"/>
    </source>
</evidence>
<proteinExistence type="predicted"/>
<dbReference type="EMBL" id="CAUYUE010000005">
    <property type="protein sequence ID" value="CAK0777273.1"/>
    <property type="molecule type" value="Genomic_DNA"/>
</dbReference>